<proteinExistence type="predicted"/>
<reference evidence="2" key="1">
    <citation type="submission" date="2022-08" db="EMBL/GenBank/DDBJ databases">
        <title>Whole genome sequencing of non-tuberculosis mycobacteria type-strains.</title>
        <authorList>
            <person name="Igarashi Y."/>
            <person name="Osugi A."/>
            <person name="Mitarai S."/>
        </authorList>
    </citation>
    <scope>NUCLEOTIDE SEQUENCE</scope>
    <source>
        <strain evidence="2">DSM 45127</strain>
    </source>
</reference>
<evidence type="ECO:0000256" key="1">
    <source>
        <dbReference type="SAM" id="MobiDB-lite"/>
    </source>
</evidence>
<feature type="region of interest" description="Disordered" evidence="1">
    <location>
        <begin position="1"/>
        <end position="29"/>
    </location>
</feature>
<dbReference type="Proteomes" id="UP001055336">
    <property type="component" value="Chromosome"/>
</dbReference>
<evidence type="ECO:0000313" key="2">
    <source>
        <dbReference type="EMBL" id="UWI82307.1"/>
    </source>
</evidence>
<dbReference type="EMBL" id="CP092488">
    <property type="protein sequence ID" value="UWI82307.1"/>
    <property type="molecule type" value="Genomic_DNA"/>
</dbReference>
<accession>A0ABY5U6X4</accession>
<gene>
    <name evidence="2" type="ORF">MKK62_26380</name>
</gene>
<keyword evidence="3" id="KW-1185">Reference proteome</keyword>
<sequence>MLRSARPGNRTSDDGVEAGSEAESTPADHRISAKVAIDHAKAATGLAAELWSTAVAASDAWPEYRLIPDQVQGLGLAVGITDEQ</sequence>
<protein>
    <submittedName>
        <fullName evidence="2">Uncharacterized protein</fullName>
    </submittedName>
</protein>
<organism evidence="2 3">
    <name type="scientific">Mycobacterium paraterrae</name>
    <dbReference type="NCBI Taxonomy" id="577492"/>
    <lineage>
        <taxon>Bacteria</taxon>
        <taxon>Bacillati</taxon>
        <taxon>Actinomycetota</taxon>
        <taxon>Actinomycetes</taxon>
        <taxon>Mycobacteriales</taxon>
        <taxon>Mycobacteriaceae</taxon>
        <taxon>Mycobacterium</taxon>
    </lineage>
</organism>
<name>A0ABY5U6X4_9MYCO</name>
<evidence type="ECO:0000313" key="3">
    <source>
        <dbReference type="Proteomes" id="UP001055336"/>
    </source>
</evidence>
<dbReference type="RefSeq" id="WP_260060470.1">
    <property type="nucleotide sequence ID" value="NZ_CP092488.2"/>
</dbReference>